<dbReference type="PROSITE" id="PS51892">
    <property type="entry name" value="SUBTILASE"/>
    <property type="match status" value="1"/>
</dbReference>
<feature type="transmembrane region" description="Helical" evidence="7">
    <location>
        <begin position="400"/>
        <end position="420"/>
    </location>
</feature>
<keyword evidence="7" id="KW-0812">Transmembrane</keyword>
<feature type="region of interest" description="Disordered" evidence="6">
    <location>
        <begin position="366"/>
        <end position="391"/>
    </location>
</feature>
<accession>D1A4H4</accession>
<dbReference type="SMR" id="D1A4H4"/>
<keyword evidence="10" id="KW-1185">Reference proteome</keyword>
<feature type="transmembrane region" description="Helical" evidence="7">
    <location>
        <begin position="42"/>
        <end position="62"/>
    </location>
</feature>
<dbReference type="eggNOG" id="COG1404">
    <property type="taxonomic scope" value="Bacteria"/>
</dbReference>
<evidence type="ECO:0000259" key="8">
    <source>
        <dbReference type="Pfam" id="PF00082"/>
    </source>
</evidence>
<dbReference type="PANTHER" id="PTHR43806">
    <property type="entry name" value="PEPTIDASE S8"/>
    <property type="match status" value="1"/>
</dbReference>
<keyword evidence="3 5" id="KW-0378">Hydrolase</keyword>
<organism evidence="9 10">
    <name type="scientific">Thermomonospora curvata (strain ATCC 19995 / DSM 43183 / JCM 3096 / KCTC 9072 / NBRC 15933 / NCIMB 10081 / Henssen B9)</name>
    <dbReference type="NCBI Taxonomy" id="471852"/>
    <lineage>
        <taxon>Bacteria</taxon>
        <taxon>Bacillati</taxon>
        <taxon>Actinomycetota</taxon>
        <taxon>Actinomycetes</taxon>
        <taxon>Streptosporangiales</taxon>
        <taxon>Thermomonosporaceae</taxon>
        <taxon>Thermomonospora</taxon>
    </lineage>
</organism>
<keyword evidence="7" id="KW-0472">Membrane</keyword>
<dbReference type="AlphaFoldDB" id="D1A4H4"/>
<dbReference type="HOGENOM" id="CLU_011263_13_3_11"/>
<dbReference type="KEGG" id="tcu:Tcur_0614"/>
<evidence type="ECO:0000313" key="10">
    <source>
        <dbReference type="Proteomes" id="UP000001918"/>
    </source>
</evidence>
<comment type="similarity">
    <text evidence="1 5">Belongs to the peptidase S8 family.</text>
</comment>
<keyword evidence="4 5" id="KW-0720">Serine protease</keyword>
<evidence type="ECO:0000256" key="1">
    <source>
        <dbReference type="ARBA" id="ARBA00011073"/>
    </source>
</evidence>
<evidence type="ECO:0000256" key="2">
    <source>
        <dbReference type="ARBA" id="ARBA00022670"/>
    </source>
</evidence>
<dbReference type="InterPro" id="IPR036852">
    <property type="entry name" value="Peptidase_S8/S53_dom_sf"/>
</dbReference>
<protein>
    <submittedName>
        <fullName evidence="9">Peptidase S8 and S53 subtilisin kexin sedolisin</fullName>
    </submittedName>
</protein>
<feature type="active site" description="Charge relay system" evidence="5">
    <location>
        <position position="137"/>
    </location>
</feature>
<dbReference type="InterPro" id="IPR050131">
    <property type="entry name" value="Peptidase_S8_subtilisin-like"/>
</dbReference>
<feature type="compositionally biased region" description="Pro residues" evidence="6">
    <location>
        <begin position="455"/>
        <end position="466"/>
    </location>
</feature>
<dbReference type="InterPro" id="IPR023827">
    <property type="entry name" value="Peptidase_S8_Asp-AS"/>
</dbReference>
<evidence type="ECO:0000256" key="7">
    <source>
        <dbReference type="SAM" id="Phobius"/>
    </source>
</evidence>
<keyword evidence="7" id="KW-1133">Transmembrane helix</keyword>
<dbReference type="GO" id="GO:0006508">
    <property type="term" value="P:proteolysis"/>
    <property type="evidence" value="ECO:0007669"/>
    <property type="project" value="UniProtKB-KW"/>
</dbReference>
<evidence type="ECO:0000256" key="6">
    <source>
        <dbReference type="SAM" id="MobiDB-lite"/>
    </source>
</evidence>
<evidence type="ECO:0000256" key="4">
    <source>
        <dbReference type="ARBA" id="ARBA00022825"/>
    </source>
</evidence>
<gene>
    <name evidence="9" type="ordered locus">Tcur_0614</name>
</gene>
<feature type="domain" description="Peptidase S8/S53" evidence="8">
    <location>
        <begin position="90"/>
        <end position="336"/>
    </location>
</feature>
<feature type="compositionally biased region" description="Pro residues" evidence="6">
    <location>
        <begin position="488"/>
        <end position="497"/>
    </location>
</feature>
<evidence type="ECO:0000256" key="5">
    <source>
        <dbReference type="PROSITE-ProRule" id="PRU01240"/>
    </source>
</evidence>
<dbReference type="STRING" id="471852.Tcur_0614"/>
<dbReference type="InterPro" id="IPR000209">
    <property type="entry name" value="Peptidase_S8/S53_dom"/>
</dbReference>
<dbReference type="InterPro" id="IPR015500">
    <property type="entry name" value="Peptidase_S8_subtilisin-rel"/>
</dbReference>
<reference evidence="9 10" key="1">
    <citation type="journal article" date="2011" name="Stand. Genomic Sci.">
        <title>Complete genome sequence of Thermomonospora curvata type strain (B9).</title>
        <authorList>
            <person name="Chertkov O."/>
            <person name="Sikorski J."/>
            <person name="Nolan M."/>
            <person name="Lapidus A."/>
            <person name="Lucas S."/>
            <person name="Del Rio T.G."/>
            <person name="Tice H."/>
            <person name="Cheng J.F."/>
            <person name="Goodwin L."/>
            <person name="Pitluck S."/>
            <person name="Liolios K."/>
            <person name="Ivanova N."/>
            <person name="Mavromatis K."/>
            <person name="Mikhailova N."/>
            <person name="Ovchinnikova G."/>
            <person name="Pati A."/>
            <person name="Chen A."/>
            <person name="Palaniappan K."/>
            <person name="Djao O.D."/>
            <person name="Land M."/>
            <person name="Hauser L."/>
            <person name="Chang Y.J."/>
            <person name="Jeffries C.D."/>
            <person name="Brettin T."/>
            <person name="Han C."/>
            <person name="Detter J.C."/>
            <person name="Rohde M."/>
            <person name="Goker M."/>
            <person name="Woyke T."/>
            <person name="Bristow J."/>
            <person name="Eisen J.A."/>
            <person name="Markowitz V."/>
            <person name="Hugenholtz P."/>
            <person name="Klenk H.P."/>
            <person name="Kyrpides N.C."/>
        </authorList>
    </citation>
    <scope>NUCLEOTIDE SEQUENCE [LARGE SCALE GENOMIC DNA]</scope>
    <source>
        <strain evidence="10">ATCC 19995 / DSM 43183 / JCM 3096 / KCTC 9072 / NBRC 15933 / NCIMB 10081 / Henssen B9</strain>
    </source>
</reference>
<feature type="compositionally biased region" description="Polar residues" evidence="6">
    <location>
        <begin position="470"/>
        <end position="479"/>
    </location>
</feature>
<evidence type="ECO:0000256" key="3">
    <source>
        <dbReference type="ARBA" id="ARBA00022801"/>
    </source>
</evidence>
<sequence length="511" mass="52975">MSGHGVGRTGTSARSARICFHLDFQLIGYLMRRRVLRRRKQSVVAFVLAMLLAAAMAAPGGAAVHTQPHPAQWWFTTWGVEDLLWPHSKGKGVTVAVIDTGVQANIPELASAVLPGADFKHENGNARVDWDIVNHGHGTGMASLIAARGGRNGFYGVAPEAKILPIIADTDEAYSKAIPFAVDRGAKVINISQAGPGECDPRLQQAIRYAIDRDVIVVAGAGNDGAGSNLSLSPANCKGVVAVGGSTKQNTPWHKSQRQPYVTFVAPAEGVGSVLKDGQFHTSEGGTSSATALTSGAIALIRSKFPQMTNREVVRQLIASALDIGPPGWDDQSGAGIIRPRLVLNGEIPKNTPNPVFEEYDKWLASQPDSKSQGQERAEEKSGSSAGGAGDSEGGINGPLVIALAALVGGGLLIAAFVYFRVRGRRAAVAASHPQPGPYGPQSGMGPVPGQTVGGPPPSMGAPMPPQQQWRSASPQSGGPYSGAHGQPPGPSAPGRPPGGTGPQQFPPPQG</sequence>
<dbReference type="PANTHER" id="PTHR43806:SF11">
    <property type="entry name" value="CEREVISIN-RELATED"/>
    <property type="match status" value="1"/>
</dbReference>
<dbReference type="EMBL" id="CP001738">
    <property type="protein sequence ID" value="ACY96209.1"/>
    <property type="molecule type" value="Genomic_DNA"/>
</dbReference>
<feature type="active site" description="Charge relay system" evidence="5">
    <location>
        <position position="99"/>
    </location>
</feature>
<proteinExistence type="inferred from homology"/>
<dbReference type="GO" id="GO:0004252">
    <property type="term" value="F:serine-type endopeptidase activity"/>
    <property type="evidence" value="ECO:0007669"/>
    <property type="project" value="UniProtKB-UniRule"/>
</dbReference>
<dbReference type="PROSITE" id="PS00136">
    <property type="entry name" value="SUBTILASE_ASP"/>
    <property type="match status" value="1"/>
</dbReference>
<evidence type="ECO:0000313" key="9">
    <source>
        <dbReference type="EMBL" id="ACY96209.1"/>
    </source>
</evidence>
<dbReference type="Proteomes" id="UP000001918">
    <property type="component" value="Chromosome"/>
</dbReference>
<feature type="region of interest" description="Disordered" evidence="6">
    <location>
        <begin position="431"/>
        <end position="511"/>
    </location>
</feature>
<feature type="active site" description="Charge relay system" evidence="5">
    <location>
        <position position="288"/>
    </location>
</feature>
<dbReference type="Gene3D" id="3.40.50.200">
    <property type="entry name" value="Peptidase S8/S53 domain"/>
    <property type="match status" value="1"/>
</dbReference>
<dbReference type="SUPFAM" id="SSF52743">
    <property type="entry name" value="Subtilisin-like"/>
    <property type="match status" value="1"/>
</dbReference>
<name>D1A4H4_THECD</name>
<dbReference type="Pfam" id="PF00082">
    <property type="entry name" value="Peptidase_S8"/>
    <property type="match status" value="1"/>
</dbReference>
<keyword evidence="2 5" id="KW-0645">Protease</keyword>
<dbReference type="PRINTS" id="PR00723">
    <property type="entry name" value="SUBTILISIN"/>
</dbReference>